<feature type="coiled-coil region" evidence="1">
    <location>
        <begin position="93"/>
        <end position="120"/>
    </location>
</feature>
<protein>
    <recommendedName>
        <fullName evidence="2">RNase H type-1 domain-containing protein</fullName>
    </recommendedName>
</protein>
<organism evidence="3 4">
    <name type="scientific">Corchorus olitorius</name>
    <dbReference type="NCBI Taxonomy" id="93759"/>
    <lineage>
        <taxon>Eukaryota</taxon>
        <taxon>Viridiplantae</taxon>
        <taxon>Streptophyta</taxon>
        <taxon>Embryophyta</taxon>
        <taxon>Tracheophyta</taxon>
        <taxon>Spermatophyta</taxon>
        <taxon>Magnoliopsida</taxon>
        <taxon>eudicotyledons</taxon>
        <taxon>Gunneridae</taxon>
        <taxon>Pentapetalae</taxon>
        <taxon>rosids</taxon>
        <taxon>malvids</taxon>
        <taxon>Malvales</taxon>
        <taxon>Malvaceae</taxon>
        <taxon>Grewioideae</taxon>
        <taxon>Apeibeae</taxon>
        <taxon>Corchorus</taxon>
    </lineage>
</organism>
<dbReference type="FunFam" id="3.30.420.10:FF:000076">
    <property type="entry name" value="RBR-type E3 ubiquitin transferase"/>
    <property type="match status" value="1"/>
</dbReference>
<keyword evidence="1" id="KW-0175">Coiled coil</keyword>
<evidence type="ECO:0000256" key="1">
    <source>
        <dbReference type="SAM" id="Coils"/>
    </source>
</evidence>
<sequence>MENTNSAEAIATLTDGDDSQELKSVIGFQRQQLMEAKTLYSDFDLAFKLQMQEAASASLSLHPPSTSQDAAVLPPSEMDFDYSAVMLEDLDRFEVERTDMGKAEEEMRRLRDDLNRSIHDQHFASYILNVPEEEWKNYGDKYERPYTDNVATRVVSTESFRIYVKGLVSEERVWDTKVRVGGVGVAICDFRDNLVLEVRKKLEGAEFMSHEMAGLEAVVHGLNAALSLDLKRVTVLVDDFLVHQYVTGILEAGQSKMGAIVNEVVRLRKKFSFFHASLLMTHNELKFAFKLARDAIVSQISWPAESSNGGGLKETCVIFFEEIDAAKMFSVAGCFHRCGYEFCYTCGAEWRNKKATCSCPIWDERNIIHNQPRRQ</sequence>
<dbReference type="Proteomes" id="UP000187203">
    <property type="component" value="Unassembled WGS sequence"/>
</dbReference>
<dbReference type="GO" id="GO:0003676">
    <property type="term" value="F:nucleic acid binding"/>
    <property type="evidence" value="ECO:0007669"/>
    <property type="project" value="InterPro"/>
</dbReference>
<dbReference type="STRING" id="93759.A0A1R3I3T4"/>
<evidence type="ECO:0000313" key="4">
    <source>
        <dbReference type="Proteomes" id="UP000187203"/>
    </source>
</evidence>
<keyword evidence="4" id="KW-1185">Reference proteome</keyword>
<dbReference type="Pfam" id="PF13456">
    <property type="entry name" value="RVT_3"/>
    <property type="match status" value="1"/>
</dbReference>
<dbReference type="EMBL" id="AWUE01018977">
    <property type="protein sequence ID" value="OMO77265.1"/>
    <property type="molecule type" value="Genomic_DNA"/>
</dbReference>
<feature type="domain" description="RNase H type-1" evidence="2">
    <location>
        <begin position="177"/>
        <end position="294"/>
    </location>
</feature>
<accession>A0A1R3I3T4</accession>
<dbReference type="Gene3D" id="3.30.420.10">
    <property type="entry name" value="Ribonuclease H-like superfamily/Ribonuclease H"/>
    <property type="match status" value="1"/>
</dbReference>
<gene>
    <name evidence="3" type="ORF">COLO4_25249</name>
</gene>
<comment type="caution">
    <text evidence="3">The sequence shown here is derived from an EMBL/GenBank/DDBJ whole genome shotgun (WGS) entry which is preliminary data.</text>
</comment>
<dbReference type="InterPro" id="IPR036397">
    <property type="entry name" value="RNaseH_sf"/>
</dbReference>
<reference evidence="4" key="1">
    <citation type="submission" date="2013-09" db="EMBL/GenBank/DDBJ databases">
        <title>Corchorus olitorius genome sequencing.</title>
        <authorList>
            <person name="Alam M."/>
            <person name="Haque M.S."/>
            <person name="Islam M.S."/>
            <person name="Emdad E.M."/>
            <person name="Islam M.M."/>
            <person name="Ahmed B."/>
            <person name="Halim A."/>
            <person name="Hossen Q.M.M."/>
            <person name="Hossain M.Z."/>
            <person name="Ahmed R."/>
            <person name="Khan M.M."/>
            <person name="Islam R."/>
            <person name="Rashid M.M."/>
            <person name="Khan S.A."/>
            <person name="Rahman M.S."/>
            <person name="Alam M."/>
            <person name="Yahiya A.S."/>
            <person name="Khan M.S."/>
            <person name="Azam M.S."/>
            <person name="Haque T."/>
            <person name="Lashkar M.Z.H."/>
            <person name="Akhand A.I."/>
            <person name="Morshed G."/>
            <person name="Roy S."/>
            <person name="Uddin K.S."/>
            <person name="Rabeya T."/>
            <person name="Hossain A.S."/>
            <person name="Chowdhury A."/>
            <person name="Snigdha A.R."/>
            <person name="Mortoza M.S."/>
            <person name="Matin S.A."/>
            <person name="Hoque S.M.E."/>
            <person name="Islam M.K."/>
            <person name="Roy D.K."/>
            <person name="Haider R."/>
            <person name="Moosa M.M."/>
            <person name="Elias S.M."/>
            <person name="Hasan A.M."/>
            <person name="Jahan S."/>
            <person name="Shafiuddin M."/>
            <person name="Mahmood N."/>
            <person name="Shommy N.S."/>
        </authorList>
    </citation>
    <scope>NUCLEOTIDE SEQUENCE [LARGE SCALE GENOMIC DNA]</scope>
    <source>
        <strain evidence="4">cv. O-4</strain>
    </source>
</reference>
<dbReference type="SUPFAM" id="SSF57850">
    <property type="entry name" value="RING/U-box"/>
    <property type="match status" value="1"/>
</dbReference>
<dbReference type="AlphaFoldDB" id="A0A1R3I3T4"/>
<evidence type="ECO:0000313" key="3">
    <source>
        <dbReference type="EMBL" id="OMO77265.1"/>
    </source>
</evidence>
<dbReference type="InterPro" id="IPR002156">
    <property type="entry name" value="RNaseH_domain"/>
</dbReference>
<dbReference type="OrthoDB" id="9977870at2759"/>
<proteinExistence type="predicted"/>
<name>A0A1R3I3T4_9ROSI</name>
<evidence type="ECO:0000259" key="2">
    <source>
        <dbReference type="Pfam" id="PF13456"/>
    </source>
</evidence>
<dbReference type="GO" id="GO:0004523">
    <property type="term" value="F:RNA-DNA hybrid ribonuclease activity"/>
    <property type="evidence" value="ECO:0007669"/>
    <property type="project" value="InterPro"/>
</dbReference>